<dbReference type="SUPFAM" id="SSF52047">
    <property type="entry name" value="RNI-like"/>
    <property type="match status" value="1"/>
</dbReference>
<dbReference type="Proteomes" id="UP000541558">
    <property type="component" value="Unassembled WGS sequence"/>
</dbReference>
<evidence type="ECO:0008006" key="3">
    <source>
        <dbReference type="Google" id="ProtNLM"/>
    </source>
</evidence>
<keyword evidence="2" id="KW-1185">Reference proteome</keyword>
<evidence type="ECO:0000313" key="2">
    <source>
        <dbReference type="Proteomes" id="UP000541558"/>
    </source>
</evidence>
<gene>
    <name evidence="1" type="ORF">D9611_007022</name>
</gene>
<protein>
    <recommendedName>
        <fullName evidence="3">F-box domain-containing protein</fullName>
    </recommendedName>
</protein>
<dbReference type="Gene3D" id="3.80.10.10">
    <property type="entry name" value="Ribonuclease Inhibitor"/>
    <property type="match status" value="1"/>
</dbReference>
<dbReference type="InterPro" id="IPR032675">
    <property type="entry name" value="LRR_dom_sf"/>
</dbReference>
<comment type="caution">
    <text evidence="1">The sequence shown here is derived from an EMBL/GenBank/DDBJ whole genome shotgun (WGS) entry which is preliminary data.</text>
</comment>
<name>A0A8H5B148_9AGAR</name>
<reference evidence="1 2" key="1">
    <citation type="journal article" date="2020" name="ISME J.">
        <title>Uncovering the hidden diversity of litter-decomposition mechanisms in mushroom-forming fungi.</title>
        <authorList>
            <person name="Floudas D."/>
            <person name="Bentzer J."/>
            <person name="Ahren D."/>
            <person name="Johansson T."/>
            <person name="Persson P."/>
            <person name="Tunlid A."/>
        </authorList>
    </citation>
    <scope>NUCLEOTIDE SEQUENCE [LARGE SCALE GENOMIC DNA]</scope>
    <source>
        <strain evidence="1 2">CBS 175.51</strain>
    </source>
</reference>
<dbReference type="OrthoDB" id="3541472at2759"/>
<evidence type="ECO:0000313" key="1">
    <source>
        <dbReference type="EMBL" id="KAF5314717.1"/>
    </source>
</evidence>
<sequence length="495" mass="55256">MTSVAALLPYDVLRDIIDEVPKSDFAILCVLRLVSKAINEIVEPKVFASTSISFADRPYTPAQLEAMASGNSPYSQWTTSLSIRKMALLPLQDVLAGDRFQGEERSQLLSCQTAFLVPALESLRKLRSVCLDVSRREPFEDVLSSLARLPNLEELRVLNCDNYEDKPLFLEKFSNLRHISLSRIYFHPSAVTTLKRMTAQSLSTLETLTLAPQQVWVPGTGVSTPVKLEDLFEESTGVSSSPSLPALNALHVTGVELAATSVHLLRSLVKLQVDILDCRSEPLELDGVRDCFWEALESSGVRLERLAISHLTPTAVKYLTSYEGLRELFLGPLSFSNDISHEDHFAEVGPGVLTQHRKSLKILSLAHLDVAEFICTERDLELICLCEQLDTLTFGYPESAFDPERTPTISLDALFLRIAERLPRLRQLLIYPKPPGSHFIPQTAAARSNMISAFVKAVCEVHYADTVPRFELLGSYGYGPFDFDLGTRRFVEVKR</sequence>
<organism evidence="1 2">
    <name type="scientific">Ephemerocybe angulata</name>
    <dbReference type="NCBI Taxonomy" id="980116"/>
    <lineage>
        <taxon>Eukaryota</taxon>
        <taxon>Fungi</taxon>
        <taxon>Dikarya</taxon>
        <taxon>Basidiomycota</taxon>
        <taxon>Agaricomycotina</taxon>
        <taxon>Agaricomycetes</taxon>
        <taxon>Agaricomycetidae</taxon>
        <taxon>Agaricales</taxon>
        <taxon>Agaricineae</taxon>
        <taxon>Psathyrellaceae</taxon>
        <taxon>Ephemerocybe</taxon>
    </lineage>
</organism>
<dbReference type="EMBL" id="JAACJK010000221">
    <property type="protein sequence ID" value="KAF5314717.1"/>
    <property type="molecule type" value="Genomic_DNA"/>
</dbReference>
<dbReference type="AlphaFoldDB" id="A0A8H5B148"/>
<accession>A0A8H5B148</accession>
<proteinExistence type="predicted"/>